<reference evidence="4" key="1">
    <citation type="journal article" date="2017" name="Nat. Commun.">
        <title>The asparagus genome sheds light on the origin and evolution of a young Y chromosome.</title>
        <authorList>
            <person name="Harkess A."/>
            <person name="Zhou J."/>
            <person name="Xu C."/>
            <person name="Bowers J.E."/>
            <person name="Van der Hulst R."/>
            <person name="Ayyampalayam S."/>
            <person name="Mercati F."/>
            <person name="Riccardi P."/>
            <person name="McKain M.R."/>
            <person name="Kakrana A."/>
            <person name="Tang H."/>
            <person name="Ray J."/>
            <person name="Groenendijk J."/>
            <person name="Arikit S."/>
            <person name="Mathioni S.M."/>
            <person name="Nakano M."/>
            <person name="Shan H."/>
            <person name="Telgmann-Rauber A."/>
            <person name="Kanno A."/>
            <person name="Yue Z."/>
            <person name="Chen H."/>
            <person name="Li W."/>
            <person name="Chen Y."/>
            <person name="Xu X."/>
            <person name="Zhang Y."/>
            <person name="Luo S."/>
            <person name="Chen H."/>
            <person name="Gao J."/>
            <person name="Mao Z."/>
            <person name="Pires J.C."/>
            <person name="Luo M."/>
            <person name="Kudrna D."/>
            <person name="Wing R.A."/>
            <person name="Meyers B.C."/>
            <person name="Yi K."/>
            <person name="Kong H."/>
            <person name="Lavrijsen P."/>
            <person name="Sunseri F."/>
            <person name="Falavigna A."/>
            <person name="Ye Y."/>
            <person name="Leebens-Mack J.H."/>
            <person name="Chen G."/>
        </authorList>
    </citation>
    <scope>NUCLEOTIDE SEQUENCE [LARGE SCALE GENOMIC DNA]</scope>
    <source>
        <strain evidence="4">cv. DH0086</strain>
    </source>
</reference>
<dbReference type="EMBL" id="CM007387">
    <property type="protein sequence ID" value="ONK64557.1"/>
    <property type="molecule type" value="Genomic_DNA"/>
</dbReference>
<dbReference type="InterPro" id="IPR036322">
    <property type="entry name" value="WD40_repeat_dom_sf"/>
</dbReference>
<keyword evidence="1" id="KW-0853">WD repeat</keyword>
<evidence type="ECO:0000256" key="2">
    <source>
        <dbReference type="ARBA" id="ARBA00022737"/>
    </source>
</evidence>
<dbReference type="OMA" id="LWENICK"/>
<protein>
    <submittedName>
        <fullName evidence="3">Uncharacterized protein</fullName>
    </submittedName>
</protein>
<dbReference type="Proteomes" id="UP000243459">
    <property type="component" value="Chromosome 7"/>
</dbReference>
<dbReference type="InterPro" id="IPR042627">
    <property type="entry name" value="FBXW2"/>
</dbReference>
<dbReference type="SUPFAM" id="SSF50978">
    <property type="entry name" value="WD40 repeat-like"/>
    <property type="match status" value="1"/>
</dbReference>
<name>A0A5P1EH85_ASPOF</name>
<dbReference type="InterPro" id="IPR015943">
    <property type="entry name" value="WD40/YVTN_repeat-like_dom_sf"/>
</dbReference>
<accession>A0A5P1EH85</accession>
<dbReference type="PANTHER" id="PTHR44436:SF1">
    <property type="entry name" value="F-BOX_WD REPEAT-CONTAINING PROTEIN 2"/>
    <property type="match status" value="1"/>
</dbReference>
<evidence type="ECO:0000313" key="4">
    <source>
        <dbReference type="Proteomes" id="UP000243459"/>
    </source>
</evidence>
<dbReference type="InterPro" id="IPR001680">
    <property type="entry name" value="WD40_rpt"/>
</dbReference>
<keyword evidence="4" id="KW-1185">Reference proteome</keyword>
<dbReference type="Gramene" id="ONK64557">
    <property type="protein sequence ID" value="ONK64557"/>
    <property type="gene ID" value="A4U43_C07F27330"/>
</dbReference>
<dbReference type="PANTHER" id="PTHR44436">
    <property type="entry name" value="F-BOX/WD REPEAT-CONTAINING PROTEIN 2"/>
    <property type="match status" value="1"/>
</dbReference>
<evidence type="ECO:0000313" key="3">
    <source>
        <dbReference type="EMBL" id="ONK64557.1"/>
    </source>
</evidence>
<dbReference type="OrthoDB" id="538223at2759"/>
<gene>
    <name evidence="3" type="ORF">A4U43_C07F27330</name>
</gene>
<dbReference type="AlphaFoldDB" id="A0A5P1EH85"/>
<dbReference type="SMART" id="SM00320">
    <property type="entry name" value="WD40"/>
    <property type="match status" value="4"/>
</dbReference>
<proteinExistence type="predicted"/>
<organism evidence="3 4">
    <name type="scientific">Asparagus officinalis</name>
    <name type="common">Garden asparagus</name>
    <dbReference type="NCBI Taxonomy" id="4686"/>
    <lineage>
        <taxon>Eukaryota</taxon>
        <taxon>Viridiplantae</taxon>
        <taxon>Streptophyta</taxon>
        <taxon>Embryophyta</taxon>
        <taxon>Tracheophyta</taxon>
        <taxon>Spermatophyta</taxon>
        <taxon>Magnoliopsida</taxon>
        <taxon>Liliopsida</taxon>
        <taxon>Asparagales</taxon>
        <taxon>Asparagaceae</taxon>
        <taxon>Asparagoideae</taxon>
        <taxon>Asparagus</taxon>
    </lineage>
</organism>
<sequence length="317" mass="34882">MLIRARINVCRMKRGLILTGAEDKVLRLWSAESYNSLDEYAVPDMNPLVDYDFDEGKIVGLSSGRMCILRRNGKRSILQFCEASSTRGLCMRYIDPEAVVGCDDGRARVLDMYTGRCSRIIRMHGGPLTCIDLTEDQLIFGGSTFGTVSVADLSTGELLASLKSSCSPTGIKSLHFNMHSHLLFAGSTAGYAHCWDLRTLRPLWETRVSPNVIYSVHHLLGDTSTLALGGLDGILRLVDQNTGEFLSSVLMDSTSSGSSTTSSKAIETKRARSLGEGVHVDSIPRSLRPPITCLAVGLNKIVTTHNEKYIKMWRFDK</sequence>
<keyword evidence="2" id="KW-0677">Repeat</keyword>
<evidence type="ECO:0000256" key="1">
    <source>
        <dbReference type="ARBA" id="ARBA00022574"/>
    </source>
</evidence>
<dbReference type="Gene3D" id="2.130.10.10">
    <property type="entry name" value="YVTN repeat-like/Quinoprotein amine dehydrogenase"/>
    <property type="match status" value="1"/>
</dbReference>